<sequence length="143" mass="15828">MSQLGKPSALFWIVGVIALAWNGLGVGAYLQMVMMSAQDFSALPELQQKLMERQPVWHSAAFPLAVFSGFVGAIMLLLRKRIAVRLFLLSLVAVSVQFVGYFILDGYVEFISGQGWIMPIIIPILAVGFWFFTRNSEKAGILS</sequence>
<feature type="transmembrane region" description="Helical" evidence="1">
    <location>
        <begin position="9"/>
        <end position="30"/>
    </location>
</feature>
<dbReference type="EMBL" id="UOEF01000408">
    <property type="protein sequence ID" value="VAW04565.1"/>
    <property type="molecule type" value="Genomic_DNA"/>
</dbReference>
<accession>A0A3B0SF22</accession>
<keyword evidence="1" id="KW-0812">Transmembrane</keyword>
<feature type="transmembrane region" description="Helical" evidence="1">
    <location>
        <begin position="116"/>
        <end position="133"/>
    </location>
</feature>
<gene>
    <name evidence="2" type="ORF">MNBD_ALPHA04-995</name>
</gene>
<keyword evidence="1" id="KW-1133">Transmembrane helix</keyword>
<protein>
    <recommendedName>
        <fullName evidence="3">Sugar transporter</fullName>
    </recommendedName>
</protein>
<keyword evidence="1" id="KW-0472">Membrane</keyword>
<feature type="transmembrane region" description="Helical" evidence="1">
    <location>
        <begin position="56"/>
        <end position="78"/>
    </location>
</feature>
<dbReference type="AlphaFoldDB" id="A0A3B0SF22"/>
<feature type="transmembrane region" description="Helical" evidence="1">
    <location>
        <begin position="85"/>
        <end position="104"/>
    </location>
</feature>
<name>A0A3B0SF22_9ZZZZ</name>
<organism evidence="2">
    <name type="scientific">hydrothermal vent metagenome</name>
    <dbReference type="NCBI Taxonomy" id="652676"/>
    <lineage>
        <taxon>unclassified sequences</taxon>
        <taxon>metagenomes</taxon>
        <taxon>ecological metagenomes</taxon>
    </lineage>
</organism>
<evidence type="ECO:0008006" key="3">
    <source>
        <dbReference type="Google" id="ProtNLM"/>
    </source>
</evidence>
<reference evidence="2" key="1">
    <citation type="submission" date="2018-06" db="EMBL/GenBank/DDBJ databases">
        <authorList>
            <person name="Zhirakovskaya E."/>
        </authorList>
    </citation>
    <scope>NUCLEOTIDE SEQUENCE</scope>
</reference>
<evidence type="ECO:0000313" key="2">
    <source>
        <dbReference type="EMBL" id="VAW04565.1"/>
    </source>
</evidence>
<evidence type="ECO:0000256" key="1">
    <source>
        <dbReference type="SAM" id="Phobius"/>
    </source>
</evidence>
<proteinExistence type="predicted"/>